<dbReference type="InterPro" id="IPR003594">
    <property type="entry name" value="HATPase_dom"/>
</dbReference>
<dbReference type="SMART" id="SM00331">
    <property type="entry name" value="PP2C_SIG"/>
    <property type="match status" value="1"/>
</dbReference>
<keyword evidence="3" id="KW-1185">Reference proteome</keyword>
<dbReference type="InterPro" id="IPR039248">
    <property type="entry name" value="Ptase_RsbX"/>
</dbReference>
<evidence type="ECO:0000259" key="1">
    <source>
        <dbReference type="SMART" id="SM00331"/>
    </source>
</evidence>
<dbReference type="InterPro" id="IPR036890">
    <property type="entry name" value="HATPase_C_sf"/>
</dbReference>
<dbReference type="Pfam" id="PF13581">
    <property type="entry name" value="HATPase_c_2"/>
    <property type="match status" value="1"/>
</dbReference>
<sequence>MVAVTGGPPADHLPTAEDVGWLPVEELSAVGAARRAATGLAERLAFTPTRVAEVALVITELATNLAKHADQGVLLLRALRTAEHAEVEVASVDRGPGIADPALAFRDGHSTAGTLGIGLGAVSRLSDAYAIRSAVGRGTILTARFGPRDLRHPARVEPAVAAGVTRPMGGEEICGDAYAIRRQDKRLLLMLCDGSGHGPLAASASQAAVRTFLDIDWTTPEDAVRLLHGGMSGTRGGAVAVAELDPVAGLVRYAGVGNISGTVVTDRKRGMVSLPGIAGYQARTIRRFDYELPEDAVVVLHSDGLNERWTADPLDRWSADPLVVALDLLREAGGRRDDASVVVAKASAR</sequence>
<organism evidence="2 3">
    <name type="scientific">Actinokineospora globicatena</name>
    <dbReference type="NCBI Taxonomy" id="103729"/>
    <lineage>
        <taxon>Bacteria</taxon>
        <taxon>Bacillati</taxon>
        <taxon>Actinomycetota</taxon>
        <taxon>Actinomycetes</taxon>
        <taxon>Pseudonocardiales</taxon>
        <taxon>Pseudonocardiaceae</taxon>
        <taxon>Actinokineospora</taxon>
    </lineage>
</organism>
<dbReference type="CDD" id="cd16934">
    <property type="entry name" value="HATPase_RsbT-like"/>
    <property type="match status" value="1"/>
</dbReference>
<dbReference type="SUPFAM" id="SSF81606">
    <property type="entry name" value="PP2C-like"/>
    <property type="match status" value="1"/>
</dbReference>
<dbReference type="PANTHER" id="PTHR35801">
    <property type="entry name" value="PHOSPHOSERINE PHOSPHATASE RSBX"/>
    <property type="match status" value="1"/>
</dbReference>
<evidence type="ECO:0000313" key="3">
    <source>
        <dbReference type="Proteomes" id="UP001165042"/>
    </source>
</evidence>
<dbReference type="InterPro" id="IPR036457">
    <property type="entry name" value="PPM-type-like_dom_sf"/>
</dbReference>
<dbReference type="InterPro" id="IPR001932">
    <property type="entry name" value="PPM-type_phosphatase-like_dom"/>
</dbReference>
<dbReference type="Pfam" id="PF07228">
    <property type="entry name" value="SpoIIE"/>
    <property type="match status" value="1"/>
</dbReference>
<dbReference type="EMBL" id="BSSD01000002">
    <property type="protein sequence ID" value="GLW90732.1"/>
    <property type="molecule type" value="Genomic_DNA"/>
</dbReference>
<evidence type="ECO:0000313" key="2">
    <source>
        <dbReference type="EMBL" id="GLW90732.1"/>
    </source>
</evidence>
<name>A0A9W6QJM9_9PSEU</name>
<reference evidence="2" key="1">
    <citation type="submission" date="2023-02" db="EMBL/GenBank/DDBJ databases">
        <title>Actinokineospora globicatena NBRC 15670.</title>
        <authorList>
            <person name="Ichikawa N."/>
            <person name="Sato H."/>
            <person name="Tonouchi N."/>
        </authorList>
    </citation>
    <scope>NUCLEOTIDE SEQUENCE</scope>
    <source>
        <strain evidence="2">NBRC 15670</strain>
    </source>
</reference>
<proteinExistence type="predicted"/>
<gene>
    <name evidence="2" type="ORF">Aglo03_15480</name>
</gene>
<feature type="domain" description="PPM-type phosphatase" evidence="1">
    <location>
        <begin position="156"/>
        <end position="346"/>
    </location>
</feature>
<dbReference type="Proteomes" id="UP001165042">
    <property type="component" value="Unassembled WGS sequence"/>
</dbReference>
<protein>
    <recommendedName>
        <fullName evidence="1">PPM-type phosphatase domain-containing protein</fullName>
    </recommendedName>
</protein>
<dbReference type="SUPFAM" id="SSF55874">
    <property type="entry name" value="ATPase domain of HSP90 chaperone/DNA topoisomerase II/histidine kinase"/>
    <property type="match status" value="1"/>
</dbReference>
<dbReference type="AlphaFoldDB" id="A0A9W6QJM9"/>
<dbReference type="PANTHER" id="PTHR35801:SF1">
    <property type="entry name" value="PHOSPHOSERINE PHOSPHATASE RSBX"/>
    <property type="match status" value="1"/>
</dbReference>
<comment type="caution">
    <text evidence="2">The sequence shown here is derived from an EMBL/GenBank/DDBJ whole genome shotgun (WGS) entry which is preliminary data.</text>
</comment>
<dbReference type="Gene3D" id="3.60.40.10">
    <property type="entry name" value="PPM-type phosphatase domain"/>
    <property type="match status" value="1"/>
</dbReference>
<accession>A0A9W6QJM9</accession>
<dbReference type="Gene3D" id="3.30.565.10">
    <property type="entry name" value="Histidine kinase-like ATPase, C-terminal domain"/>
    <property type="match status" value="1"/>
</dbReference>